<reference evidence="3" key="1">
    <citation type="submission" date="2016-05" db="EMBL/GenBank/DDBJ databases">
        <authorList>
            <person name="Liu B."/>
            <person name="Wang J."/>
            <person name="Zhu Y."/>
            <person name="Liu G."/>
            <person name="Chen Q."/>
            <person name="Chen Z."/>
            <person name="Lan J."/>
            <person name="Che J."/>
            <person name="Ge C."/>
            <person name="Shi H."/>
            <person name="Pan Z."/>
            <person name="Liu X."/>
        </authorList>
    </citation>
    <scope>NUCLEOTIDE SEQUENCE [LARGE SCALE GENOMIC DNA]</scope>
    <source>
        <strain evidence="3">FJAT-27215</strain>
    </source>
</reference>
<dbReference type="Proteomes" id="UP000092578">
    <property type="component" value="Unassembled WGS sequence"/>
</dbReference>
<dbReference type="Pfam" id="PF03446">
    <property type="entry name" value="NAD_binding_2"/>
    <property type="match status" value="1"/>
</dbReference>
<gene>
    <name evidence="2" type="ORF">A8F95_07960</name>
</gene>
<dbReference type="RefSeq" id="WP_065410633.1">
    <property type="nucleotide sequence ID" value="NZ_MAYT01000023.1"/>
</dbReference>
<sequence length="227" mass="25781">MKVGLVGIGKLGRAMMEHWSFKGRAVGIYHPERTKVETFIQHYPSGYILNEKELSTLDMIILALPAQEIVPFLNECMDKGIPLTETRIINMATTLYTKEVKSQFPHLSIWGMKFMGHARDLLERGDGLFITESPLPAEITEVFHDLGRIKIDSEEKLLQVNKLATYYAVKAALELESHFTEQGLAADYIERALRSLAPEVMRSYSEGKLGHFGKEIVRELKTDRISK</sequence>
<protein>
    <recommendedName>
        <fullName evidence="1">6-phosphogluconate dehydrogenase NADP-binding domain-containing protein</fullName>
    </recommendedName>
</protein>
<proteinExistence type="predicted"/>
<dbReference type="InterPro" id="IPR006115">
    <property type="entry name" value="6PGDH_NADP-bd"/>
</dbReference>
<dbReference type="GO" id="GO:0050661">
    <property type="term" value="F:NADP binding"/>
    <property type="evidence" value="ECO:0007669"/>
    <property type="project" value="InterPro"/>
</dbReference>
<dbReference type="EMBL" id="MAYT01000023">
    <property type="protein sequence ID" value="OCA87188.1"/>
    <property type="molecule type" value="Genomic_DNA"/>
</dbReference>
<feature type="domain" description="6-phosphogluconate dehydrogenase NADP-binding" evidence="1">
    <location>
        <begin position="2"/>
        <end position="73"/>
    </location>
</feature>
<evidence type="ECO:0000259" key="1">
    <source>
        <dbReference type="Pfam" id="PF03446"/>
    </source>
</evidence>
<dbReference type="Gene3D" id="3.40.50.720">
    <property type="entry name" value="NAD(P)-binding Rossmann-like Domain"/>
    <property type="match status" value="1"/>
</dbReference>
<accession>A0A1B9AU21</accession>
<dbReference type="SUPFAM" id="SSF51735">
    <property type="entry name" value="NAD(P)-binding Rossmann-fold domains"/>
    <property type="match status" value="1"/>
</dbReference>
<keyword evidence="3" id="KW-1185">Reference proteome</keyword>
<organism evidence="2 3">
    <name type="scientific">Pseudobacillus wudalianchiensis</name>
    <dbReference type="NCBI Taxonomy" id="1743143"/>
    <lineage>
        <taxon>Bacteria</taxon>
        <taxon>Bacillati</taxon>
        <taxon>Bacillota</taxon>
        <taxon>Bacilli</taxon>
        <taxon>Bacillales</taxon>
        <taxon>Bacillaceae</taxon>
        <taxon>Pseudobacillus</taxon>
    </lineage>
</organism>
<dbReference type="AlphaFoldDB" id="A0A1B9AU21"/>
<dbReference type="InterPro" id="IPR036291">
    <property type="entry name" value="NAD(P)-bd_dom_sf"/>
</dbReference>
<name>A0A1B9AU21_9BACI</name>
<evidence type="ECO:0000313" key="3">
    <source>
        <dbReference type="Proteomes" id="UP000092578"/>
    </source>
</evidence>
<evidence type="ECO:0000313" key="2">
    <source>
        <dbReference type="EMBL" id="OCA87188.1"/>
    </source>
</evidence>
<comment type="caution">
    <text evidence="2">The sequence shown here is derived from an EMBL/GenBank/DDBJ whole genome shotgun (WGS) entry which is preliminary data.</text>
</comment>